<proteinExistence type="predicted"/>
<evidence type="ECO:0000256" key="2">
    <source>
        <dbReference type="ARBA" id="ARBA00022481"/>
    </source>
</evidence>
<evidence type="ECO:0000313" key="8">
    <source>
        <dbReference type="Proteomes" id="UP000529637"/>
    </source>
</evidence>
<dbReference type="RefSeq" id="WP_176068046.1">
    <property type="nucleotide sequence ID" value="NZ_JABWMJ010000003.1"/>
</dbReference>
<dbReference type="NCBIfam" id="TIGR02532">
    <property type="entry name" value="IV_pilin_GFxxxE"/>
    <property type="match status" value="1"/>
</dbReference>
<keyword evidence="4 6" id="KW-1133">Transmembrane helix</keyword>
<dbReference type="GO" id="GO:0016020">
    <property type="term" value="C:membrane"/>
    <property type="evidence" value="ECO:0007669"/>
    <property type="project" value="UniProtKB-SubCell"/>
</dbReference>
<sequence length="156" mass="17407">MRLPAFIRRRLERGLTVIELMIVLILVAVLAAIALPSYGKYRDRIRSAQATTDIGTMSTLIELYARDNRELPETLEQVGLASKLDPWGRAYRYYKIAGNPPGPARKDRRLSPINSDFDLYSVGPDGVTHKQVSNRDSADDIIRGSNGKFVGRGADF</sequence>
<dbReference type="Gene3D" id="3.30.700.10">
    <property type="entry name" value="Glycoprotein, Type 4 Pilin"/>
    <property type="match status" value="1"/>
</dbReference>
<evidence type="ECO:0000313" key="7">
    <source>
        <dbReference type="EMBL" id="NUZ05779.1"/>
    </source>
</evidence>
<evidence type="ECO:0000256" key="5">
    <source>
        <dbReference type="ARBA" id="ARBA00023136"/>
    </source>
</evidence>
<gene>
    <name evidence="7" type="ORF">HQN59_08385</name>
</gene>
<dbReference type="PRINTS" id="PR00813">
    <property type="entry name" value="BCTERIALGSPG"/>
</dbReference>
<dbReference type="SUPFAM" id="SSF54523">
    <property type="entry name" value="Pili subunits"/>
    <property type="match status" value="1"/>
</dbReference>
<reference evidence="7 8" key="1">
    <citation type="submission" date="2020-06" db="EMBL/GenBank/DDBJ databases">
        <title>Schlegella sp. ID0723 isolated from air conditioner.</title>
        <authorList>
            <person name="Kim D.Y."/>
            <person name="Kim D.-U."/>
        </authorList>
    </citation>
    <scope>NUCLEOTIDE SEQUENCE [LARGE SCALE GENOMIC DNA]</scope>
    <source>
        <strain evidence="7 8">ID0723</strain>
    </source>
</reference>
<keyword evidence="2" id="KW-0488">Methylation</keyword>
<dbReference type="Proteomes" id="UP000529637">
    <property type="component" value="Unassembled WGS sequence"/>
</dbReference>
<dbReference type="InterPro" id="IPR012902">
    <property type="entry name" value="N_methyl_site"/>
</dbReference>
<dbReference type="GO" id="GO:0015627">
    <property type="term" value="C:type II protein secretion system complex"/>
    <property type="evidence" value="ECO:0007669"/>
    <property type="project" value="InterPro"/>
</dbReference>
<evidence type="ECO:0000256" key="1">
    <source>
        <dbReference type="ARBA" id="ARBA00004167"/>
    </source>
</evidence>
<evidence type="ECO:0000256" key="6">
    <source>
        <dbReference type="SAM" id="Phobius"/>
    </source>
</evidence>
<evidence type="ECO:0000256" key="3">
    <source>
        <dbReference type="ARBA" id="ARBA00022692"/>
    </source>
</evidence>
<dbReference type="PANTHER" id="PTHR30093">
    <property type="entry name" value="GENERAL SECRETION PATHWAY PROTEIN G"/>
    <property type="match status" value="1"/>
</dbReference>
<keyword evidence="3 6" id="KW-0812">Transmembrane</keyword>
<name>A0A7Y6TW58_9BURK</name>
<keyword evidence="8" id="KW-1185">Reference proteome</keyword>
<dbReference type="AlphaFoldDB" id="A0A7Y6TW58"/>
<protein>
    <submittedName>
        <fullName evidence="7">Prepilin-type N-terminal cleavage/methylation domain-containing protein</fullName>
    </submittedName>
</protein>
<feature type="transmembrane region" description="Helical" evidence="6">
    <location>
        <begin position="20"/>
        <end position="39"/>
    </location>
</feature>
<dbReference type="EMBL" id="JABWMJ010000003">
    <property type="protein sequence ID" value="NUZ05779.1"/>
    <property type="molecule type" value="Genomic_DNA"/>
</dbReference>
<dbReference type="GO" id="GO:0015628">
    <property type="term" value="P:protein secretion by the type II secretion system"/>
    <property type="evidence" value="ECO:0007669"/>
    <property type="project" value="InterPro"/>
</dbReference>
<organism evidence="7 8">
    <name type="scientific">Piscinibacter koreensis</name>
    <dbReference type="NCBI Taxonomy" id="2742824"/>
    <lineage>
        <taxon>Bacteria</taxon>
        <taxon>Pseudomonadati</taxon>
        <taxon>Pseudomonadota</taxon>
        <taxon>Betaproteobacteria</taxon>
        <taxon>Burkholderiales</taxon>
        <taxon>Sphaerotilaceae</taxon>
        <taxon>Piscinibacter</taxon>
    </lineage>
</organism>
<comment type="subcellular location">
    <subcellularLocation>
        <location evidence="1">Membrane</location>
        <topology evidence="1">Single-pass membrane protein</topology>
    </subcellularLocation>
</comment>
<accession>A0A7Y6TW58</accession>
<dbReference type="PANTHER" id="PTHR30093:SF44">
    <property type="entry name" value="TYPE II SECRETION SYSTEM CORE PROTEIN G"/>
    <property type="match status" value="1"/>
</dbReference>
<dbReference type="InterPro" id="IPR045584">
    <property type="entry name" value="Pilin-like"/>
</dbReference>
<evidence type="ECO:0000256" key="4">
    <source>
        <dbReference type="ARBA" id="ARBA00022989"/>
    </source>
</evidence>
<comment type="caution">
    <text evidence="7">The sequence shown here is derived from an EMBL/GenBank/DDBJ whole genome shotgun (WGS) entry which is preliminary data.</text>
</comment>
<dbReference type="Pfam" id="PF07963">
    <property type="entry name" value="N_methyl"/>
    <property type="match status" value="1"/>
</dbReference>
<keyword evidence="5 6" id="KW-0472">Membrane</keyword>
<dbReference type="InterPro" id="IPR000983">
    <property type="entry name" value="Bac_GSPG_pilin"/>
</dbReference>